<dbReference type="PANTHER" id="PTHR30480">
    <property type="entry name" value="BETA-HEXOSAMINIDASE-RELATED"/>
    <property type="match status" value="1"/>
</dbReference>
<accession>A0ABV8QM97</accession>
<sequence>MSTFGAYIGSAMLLLLAVIFGYFALDWRSPDFAGYRVLALTVACAVATLMVGLAVTACRRLRAGHALRVPAGITVLAGAVGLASLVLVFAAEGRFQWMRYVVLNSDPVRLETLGRHFIVGYRDRSYVQALGDRKAVAGFFITRHNIEGLDETAIREEIRWLRAELAVAAPRQVWIATDQEGGGVARLSPPLPVQPALGQVLEELSPGQSIESVALAYARRQAEGLASLGVNLNLAPVVDVDHQVDNPADRFTRISTRALSDDPEVVTLAAGAYCQGLAEAGVRCTLKHFPGIGRVFHDTHVRRAVLAESPDVLQQSDWAPFRRLAHDDSSPWIMLSHVILPEMDPDQPVSTSATVVQELLRNQWDFDGVLMTDDFCMRAIHDAPGGIGQATVDAVNAGVDMILISYDPDQYYSAMYALLKADKEGRLDGDRLEQSRVRVEKE</sequence>
<dbReference type="InterPro" id="IPR050226">
    <property type="entry name" value="NagZ_Beta-hexosaminidase"/>
</dbReference>
<evidence type="ECO:0000313" key="9">
    <source>
        <dbReference type="Proteomes" id="UP001595798"/>
    </source>
</evidence>
<keyword evidence="4 8" id="KW-0378">Hydrolase</keyword>
<dbReference type="InterPro" id="IPR001764">
    <property type="entry name" value="Glyco_hydro_3_N"/>
</dbReference>
<dbReference type="InterPro" id="IPR017853">
    <property type="entry name" value="GH"/>
</dbReference>
<dbReference type="EC" id="3.2.1.52" evidence="3"/>
<evidence type="ECO:0000256" key="2">
    <source>
        <dbReference type="ARBA" id="ARBA00005336"/>
    </source>
</evidence>
<evidence type="ECO:0000256" key="1">
    <source>
        <dbReference type="ARBA" id="ARBA00001231"/>
    </source>
</evidence>
<keyword evidence="6" id="KW-1133">Transmembrane helix</keyword>
<comment type="catalytic activity">
    <reaction evidence="1">
        <text>Hydrolysis of terminal non-reducing N-acetyl-D-hexosamine residues in N-acetyl-beta-D-hexosaminides.</text>
        <dbReference type="EC" id="3.2.1.52"/>
    </reaction>
</comment>
<name>A0ABV8QM97_9GAMM</name>
<keyword evidence="6" id="KW-0812">Transmembrane</keyword>
<dbReference type="Pfam" id="PF00933">
    <property type="entry name" value="Glyco_hydro_3"/>
    <property type="match status" value="1"/>
</dbReference>
<comment type="similarity">
    <text evidence="2">Belongs to the glycosyl hydrolase 3 family.</text>
</comment>
<protein>
    <recommendedName>
        <fullName evidence="3">beta-N-acetylhexosaminidase</fullName>
        <ecNumber evidence="3">3.2.1.52</ecNumber>
    </recommendedName>
</protein>
<gene>
    <name evidence="8" type="ORF">ACFOZ5_13295</name>
</gene>
<keyword evidence="6" id="KW-0472">Membrane</keyword>
<dbReference type="GO" id="GO:0016787">
    <property type="term" value="F:hydrolase activity"/>
    <property type="evidence" value="ECO:0007669"/>
    <property type="project" value="UniProtKB-KW"/>
</dbReference>
<dbReference type="PANTHER" id="PTHR30480:SF13">
    <property type="entry name" value="BETA-HEXOSAMINIDASE"/>
    <property type="match status" value="1"/>
</dbReference>
<comment type="caution">
    <text evidence="8">The sequence shown here is derived from an EMBL/GenBank/DDBJ whole genome shotgun (WGS) entry which is preliminary data.</text>
</comment>
<evidence type="ECO:0000256" key="4">
    <source>
        <dbReference type="ARBA" id="ARBA00022801"/>
    </source>
</evidence>
<feature type="domain" description="Glycoside hydrolase family 3 N-terminal" evidence="7">
    <location>
        <begin position="133"/>
        <end position="439"/>
    </location>
</feature>
<feature type="transmembrane region" description="Helical" evidence="6">
    <location>
        <begin position="6"/>
        <end position="25"/>
    </location>
</feature>
<reference evidence="9" key="1">
    <citation type="journal article" date="2019" name="Int. J. Syst. Evol. Microbiol.">
        <title>The Global Catalogue of Microorganisms (GCM) 10K type strain sequencing project: providing services to taxonomists for standard genome sequencing and annotation.</title>
        <authorList>
            <consortium name="The Broad Institute Genomics Platform"/>
            <consortium name="The Broad Institute Genome Sequencing Center for Infectious Disease"/>
            <person name="Wu L."/>
            <person name="Ma J."/>
        </authorList>
    </citation>
    <scope>NUCLEOTIDE SEQUENCE [LARGE SCALE GENOMIC DNA]</scope>
    <source>
        <strain evidence="9">CECT 7297</strain>
    </source>
</reference>
<dbReference type="SUPFAM" id="SSF51445">
    <property type="entry name" value="(Trans)glycosidases"/>
    <property type="match status" value="1"/>
</dbReference>
<organism evidence="8 9">
    <name type="scientific">Marinobacter lacisalsi</name>
    <dbReference type="NCBI Taxonomy" id="475979"/>
    <lineage>
        <taxon>Bacteria</taxon>
        <taxon>Pseudomonadati</taxon>
        <taxon>Pseudomonadota</taxon>
        <taxon>Gammaproteobacteria</taxon>
        <taxon>Pseudomonadales</taxon>
        <taxon>Marinobacteraceae</taxon>
        <taxon>Marinobacter</taxon>
    </lineage>
</organism>
<dbReference type="EMBL" id="JBHSDI010000016">
    <property type="protein sequence ID" value="MFC4260009.1"/>
    <property type="molecule type" value="Genomic_DNA"/>
</dbReference>
<proteinExistence type="inferred from homology"/>
<evidence type="ECO:0000256" key="3">
    <source>
        <dbReference type="ARBA" id="ARBA00012663"/>
    </source>
</evidence>
<dbReference type="Gene3D" id="3.20.20.300">
    <property type="entry name" value="Glycoside hydrolase, family 3, N-terminal domain"/>
    <property type="match status" value="1"/>
</dbReference>
<dbReference type="InterPro" id="IPR036962">
    <property type="entry name" value="Glyco_hydro_3_N_sf"/>
</dbReference>
<keyword evidence="5" id="KW-0326">Glycosidase</keyword>
<evidence type="ECO:0000256" key="6">
    <source>
        <dbReference type="SAM" id="Phobius"/>
    </source>
</evidence>
<dbReference type="RefSeq" id="WP_379888102.1">
    <property type="nucleotide sequence ID" value="NZ_JBHSDI010000016.1"/>
</dbReference>
<feature type="transmembrane region" description="Helical" evidence="6">
    <location>
        <begin position="69"/>
        <end position="90"/>
    </location>
</feature>
<evidence type="ECO:0000256" key="5">
    <source>
        <dbReference type="ARBA" id="ARBA00023295"/>
    </source>
</evidence>
<evidence type="ECO:0000259" key="7">
    <source>
        <dbReference type="Pfam" id="PF00933"/>
    </source>
</evidence>
<dbReference type="Proteomes" id="UP001595798">
    <property type="component" value="Unassembled WGS sequence"/>
</dbReference>
<keyword evidence="9" id="KW-1185">Reference proteome</keyword>
<evidence type="ECO:0000313" key="8">
    <source>
        <dbReference type="EMBL" id="MFC4260009.1"/>
    </source>
</evidence>
<feature type="transmembrane region" description="Helical" evidence="6">
    <location>
        <begin position="37"/>
        <end position="57"/>
    </location>
</feature>